<sequence>MNNSGDVGDGWQDCGRVLPVQLYQILGTIEKLYNIQAKFQVKISG</sequence>
<evidence type="ECO:0000313" key="1">
    <source>
        <dbReference type="EMBL" id="QIZ72271.1"/>
    </source>
</evidence>
<dbReference type="EMBL" id="CP051167">
    <property type="protein sequence ID" value="QIZ72271.1"/>
    <property type="molecule type" value="Genomic_DNA"/>
</dbReference>
<proteinExistence type="predicted"/>
<dbReference type="KEGG" id="oxy:HCG48_18230"/>
<organism evidence="1 2">
    <name type="scientific">Oxynema aestuarii AP17</name>
    <dbReference type="NCBI Taxonomy" id="2064643"/>
    <lineage>
        <taxon>Bacteria</taxon>
        <taxon>Bacillati</taxon>
        <taxon>Cyanobacteriota</taxon>
        <taxon>Cyanophyceae</taxon>
        <taxon>Oscillatoriophycideae</taxon>
        <taxon>Oscillatoriales</taxon>
        <taxon>Oscillatoriaceae</taxon>
        <taxon>Oxynema</taxon>
        <taxon>Oxynema aestuarii</taxon>
    </lineage>
</organism>
<gene>
    <name evidence="1" type="ORF">HCG48_18230</name>
</gene>
<protein>
    <submittedName>
        <fullName evidence="1">Uncharacterized protein</fullName>
    </submittedName>
</protein>
<dbReference type="AlphaFoldDB" id="A0A6H1U0A8"/>
<evidence type="ECO:0000313" key="2">
    <source>
        <dbReference type="Proteomes" id="UP000500857"/>
    </source>
</evidence>
<keyword evidence="2" id="KW-1185">Reference proteome</keyword>
<reference evidence="1 2" key="1">
    <citation type="submission" date="2020-04" db="EMBL/GenBank/DDBJ databases">
        <authorList>
            <person name="Basu S."/>
            <person name="Maruthanayagam V."/>
            <person name="Chakraborty S."/>
            <person name="Pramanik A."/>
            <person name="Mukherjee J."/>
            <person name="Brink B."/>
        </authorList>
    </citation>
    <scope>NUCLEOTIDE SEQUENCE [LARGE SCALE GENOMIC DNA]</scope>
    <source>
        <strain evidence="1 2">AP17</strain>
    </source>
</reference>
<accession>A0A6H1U0A8</accession>
<dbReference type="RefSeq" id="WP_168570420.1">
    <property type="nucleotide sequence ID" value="NZ_CP051167.1"/>
</dbReference>
<name>A0A6H1U0A8_9CYAN</name>
<dbReference type="Proteomes" id="UP000500857">
    <property type="component" value="Chromosome"/>
</dbReference>